<dbReference type="Pfam" id="PF13426">
    <property type="entry name" value="PAS_9"/>
    <property type="match status" value="1"/>
</dbReference>
<dbReference type="FunFam" id="1.10.8.60:FF:000014">
    <property type="entry name" value="DNA-binding transcriptional regulator NtrC"/>
    <property type="match status" value="1"/>
</dbReference>
<keyword evidence="4" id="KW-0805">Transcription regulation</keyword>
<evidence type="ECO:0000313" key="12">
    <source>
        <dbReference type="EMBL" id="SCY43170.1"/>
    </source>
</evidence>
<dbReference type="GO" id="GO:0003677">
    <property type="term" value="F:DNA binding"/>
    <property type="evidence" value="ECO:0007669"/>
    <property type="project" value="UniProtKB-KW"/>
</dbReference>
<dbReference type="InterPro" id="IPR030828">
    <property type="entry name" value="HTH_TyrR"/>
</dbReference>
<dbReference type="SMART" id="SM00091">
    <property type="entry name" value="PAS"/>
    <property type="match status" value="2"/>
</dbReference>
<dbReference type="Gene3D" id="3.40.50.300">
    <property type="entry name" value="P-loop containing nucleotide triphosphate hydrolases"/>
    <property type="match status" value="1"/>
</dbReference>
<dbReference type="EMBL" id="FMUS01000008">
    <property type="protein sequence ID" value="SCY43170.1"/>
    <property type="molecule type" value="Genomic_DNA"/>
</dbReference>
<dbReference type="InterPro" id="IPR025662">
    <property type="entry name" value="Sigma_54_int_dom_ATP-bd_1"/>
</dbReference>
<dbReference type="Pfam" id="PF25601">
    <property type="entry name" value="AAA_lid_14"/>
    <property type="match status" value="1"/>
</dbReference>
<dbReference type="Pfam" id="PF18024">
    <property type="entry name" value="HTH_50"/>
    <property type="match status" value="1"/>
</dbReference>
<dbReference type="InterPro" id="IPR025943">
    <property type="entry name" value="Sigma_54_int_dom_ATP-bd_2"/>
</dbReference>
<evidence type="ECO:0000313" key="13">
    <source>
        <dbReference type="Proteomes" id="UP000198636"/>
    </source>
</evidence>
<proteinExistence type="predicted"/>
<dbReference type="Proteomes" id="UP000198636">
    <property type="component" value="Unassembled WGS sequence"/>
</dbReference>
<protein>
    <recommendedName>
        <fullName evidence="8">HTH-type transcriptional regulatory protein TyrR</fullName>
    </recommendedName>
</protein>
<keyword evidence="1" id="KW-0547">Nucleotide-binding</keyword>
<dbReference type="SMART" id="SM00382">
    <property type="entry name" value="AAA"/>
    <property type="match status" value="1"/>
</dbReference>
<feature type="coiled-coil region" evidence="9">
    <location>
        <begin position="270"/>
        <end position="300"/>
    </location>
</feature>
<dbReference type="InterPro" id="IPR035965">
    <property type="entry name" value="PAS-like_dom_sf"/>
</dbReference>
<keyword evidence="6" id="KW-0010">Activator</keyword>
<evidence type="ECO:0000256" key="7">
    <source>
        <dbReference type="ARBA" id="ARBA00023163"/>
    </source>
</evidence>
<dbReference type="GO" id="GO:0005524">
    <property type="term" value="F:ATP binding"/>
    <property type="evidence" value="ECO:0007669"/>
    <property type="project" value="UniProtKB-KW"/>
</dbReference>
<dbReference type="InterPro" id="IPR058031">
    <property type="entry name" value="AAA_lid_NorR"/>
</dbReference>
<dbReference type="InterPro" id="IPR009057">
    <property type="entry name" value="Homeodomain-like_sf"/>
</dbReference>
<evidence type="ECO:0000256" key="9">
    <source>
        <dbReference type="SAM" id="Coils"/>
    </source>
</evidence>
<dbReference type="Gene3D" id="1.10.10.60">
    <property type="entry name" value="Homeodomain-like"/>
    <property type="match status" value="1"/>
</dbReference>
<dbReference type="AlphaFoldDB" id="A0A1G5FWD9"/>
<gene>
    <name evidence="12" type="ORF">SAMN03080606_01505</name>
</gene>
<dbReference type="InterPro" id="IPR003593">
    <property type="entry name" value="AAA+_ATPase"/>
</dbReference>
<dbReference type="InterPro" id="IPR013767">
    <property type="entry name" value="PAS_fold"/>
</dbReference>
<dbReference type="Pfam" id="PF00989">
    <property type="entry name" value="PAS"/>
    <property type="match status" value="1"/>
</dbReference>
<reference evidence="12 13" key="1">
    <citation type="submission" date="2016-10" db="EMBL/GenBank/DDBJ databases">
        <authorList>
            <person name="de Groot N.N."/>
        </authorList>
    </citation>
    <scope>NUCLEOTIDE SEQUENCE [LARGE SCALE GENOMIC DNA]</scope>
    <source>
        <strain evidence="12 13">DSM 18978</strain>
    </source>
</reference>
<keyword evidence="5" id="KW-0238">DNA-binding</keyword>
<dbReference type="STRING" id="1120976.SAMN03080606_01505"/>
<keyword evidence="9" id="KW-0175">Coiled coil</keyword>
<evidence type="ECO:0000256" key="3">
    <source>
        <dbReference type="ARBA" id="ARBA00022840"/>
    </source>
</evidence>
<dbReference type="InterPro" id="IPR025944">
    <property type="entry name" value="Sigma_54_int_dom_CS"/>
</dbReference>
<dbReference type="PROSITE" id="PS00688">
    <property type="entry name" value="SIGMA54_INTERACT_3"/>
    <property type="match status" value="1"/>
</dbReference>
<keyword evidence="3" id="KW-0067">ATP-binding</keyword>
<evidence type="ECO:0000256" key="8">
    <source>
        <dbReference type="ARBA" id="ARBA00029500"/>
    </source>
</evidence>
<dbReference type="PROSITE" id="PS00676">
    <property type="entry name" value="SIGMA54_INTERACT_2"/>
    <property type="match status" value="1"/>
</dbReference>
<dbReference type="PROSITE" id="PS50045">
    <property type="entry name" value="SIGMA54_INTERACT_4"/>
    <property type="match status" value="1"/>
</dbReference>
<dbReference type="OrthoDB" id="9803970at2"/>
<dbReference type="SUPFAM" id="SSF52540">
    <property type="entry name" value="P-loop containing nucleoside triphosphate hydrolases"/>
    <property type="match status" value="1"/>
</dbReference>
<evidence type="ECO:0000256" key="2">
    <source>
        <dbReference type="ARBA" id="ARBA00022797"/>
    </source>
</evidence>
<organism evidence="12 13">
    <name type="scientific">Alkaliphilus peptidifermentans DSM 18978</name>
    <dbReference type="NCBI Taxonomy" id="1120976"/>
    <lineage>
        <taxon>Bacteria</taxon>
        <taxon>Bacillati</taxon>
        <taxon>Bacillota</taxon>
        <taxon>Clostridia</taxon>
        <taxon>Peptostreptococcales</taxon>
        <taxon>Natronincolaceae</taxon>
        <taxon>Alkaliphilus</taxon>
    </lineage>
</organism>
<dbReference type="CDD" id="cd00130">
    <property type="entry name" value="PAS"/>
    <property type="match status" value="1"/>
</dbReference>
<keyword evidence="13" id="KW-1185">Reference proteome</keyword>
<evidence type="ECO:0000259" key="11">
    <source>
        <dbReference type="PROSITE" id="PS50112"/>
    </source>
</evidence>
<name>A0A1G5FWD9_9FIRM</name>
<dbReference type="InterPro" id="IPR000014">
    <property type="entry name" value="PAS"/>
</dbReference>
<dbReference type="CDD" id="cd00009">
    <property type="entry name" value="AAA"/>
    <property type="match status" value="1"/>
</dbReference>
<dbReference type="PANTHER" id="PTHR32071:SF57">
    <property type="entry name" value="C4-DICARBOXYLATE TRANSPORT TRANSCRIPTIONAL REGULATORY PROTEIN DCTD"/>
    <property type="match status" value="1"/>
</dbReference>
<feature type="domain" description="Sigma-54 factor interaction" evidence="10">
    <location>
        <begin position="314"/>
        <end position="543"/>
    </location>
</feature>
<dbReference type="NCBIfam" id="TIGR00229">
    <property type="entry name" value="sensory_box"/>
    <property type="match status" value="1"/>
</dbReference>
<dbReference type="Gene3D" id="3.30.450.20">
    <property type="entry name" value="PAS domain"/>
    <property type="match status" value="2"/>
</dbReference>
<dbReference type="PANTHER" id="PTHR32071">
    <property type="entry name" value="TRANSCRIPTIONAL REGULATORY PROTEIN"/>
    <property type="match status" value="1"/>
</dbReference>
<keyword evidence="7" id="KW-0804">Transcription</keyword>
<evidence type="ECO:0000256" key="4">
    <source>
        <dbReference type="ARBA" id="ARBA00023015"/>
    </source>
</evidence>
<dbReference type="InterPro" id="IPR027417">
    <property type="entry name" value="P-loop_NTPase"/>
</dbReference>
<dbReference type="FunFam" id="3.40.50.300:FF:000006">
    <property type="entry name" value="DNA-binding transcriptional regulator NtrC"/>
    <property type="match status" value="1"/>
</dbReference>
<accession>A0A1G5FWD9</accession>
<dbReference type="SUPFAM" id="SSF46689">
    <property type="entry name" value="Homeodomain-like"/>
    <property type="match status" value="1"/>
</dbReference>
<keyword evidence="2" id="KW-0058">Aromatic hydrocarbons catabolism</keyword>
<evidence type="ECO:0000256" key="1">
    <source>
        <dbReference type="ARBA" id="ARBA00022741"/>
    </source>
</evidence>
<dbReference type="PROSITE" id="PS50112">
    <property type="entry name" value="PAS"/>
    <property type="match status" value="1"/>
</dbReference>
<dbReference type="GO" id="GO:0006355">
    <property type="term" value="P:regulation of DNA-templated transcription"/>
    <property type="evidence" value="ECO:0007669"/>
    <property type="project" value="InterPro"/>
</dbReference>
<dbReference type="InterPro" id="IPR002078">
    <property type="entry name" value="Sigma_54_int"/>
</dbReference>
<dbReference type="SUPFAM" id="SSF55785">
    <property type="entry name" value="PYP-like sensor domain (PAS domain)"/>
    <property type="match status" value="2"/>
</dbReference>
<dbReference type="Pfam" id="PF00158">
    <property type="entry name" value="Sigma54_activat"/>
    <property type="match status" value="1"/>
</dbReference>
<dbReference type="PROSITE" id="PS00675">
    <property type="entry name" value="SIGMA54_INTERACT_1"/>
    <property type="match status" value="1"/>
</dbReference>
<dbReference type="Gene3D" id="1.10.8.60">
    <property type="match status" value="1"/>
</dbReference>
<sequence>MMALASLTIRYQDEVVVSCEGGDACNFALAEIAACLEGQIDIEKVDIDEIDRLLDKATITVDQLIESIYDGVIVVNEDNRIILFNRAAEKIIGISRNEVIGLKATKVLENSRLGQVLKTGEKTIGDRQNIGSTTIITNRSPIIIDDRIIGAIATFQDITEIEALSSKLDSTIKIKETFGNILEYASDGICMINELGTIVYLNPQFEKSWNVTLKDALGDNIKSTPLNISSIIKAVQSKKPHIGLIDQRVDGVQILSNTTPIMINGVFRGVVIFSKEVTELQKLLEKLNDAEAKIKYFSEELQWNQRFHEAFDIIIGKSKALKNVLDIAYKASQSNATVLIHGESGTGKGLFAKAISDASFRKNKPFIRLNCTTIPENLLESELFGHVRGAFTGAIKDKPGRFELANGGTIFLDEIGDISKDMQVKLLRVLQEREFERVGGDETLKIDVRIIAATNKNLEKMVEDGTFREDLFYRLNVIPITLPPLRERPEDIPLLVKHFVEKICKNEKKKVKNISSDVYSILQAYHWPGNIRELENIIERAIALNDGNLLDSSCLPDYLALQKKIESEDLINIINDQIAPLEEYEKAIIKAALKKYKSYNKAGKALGITHRTVSLKAKKYGLSLPQG</sequence>
<evidence type="ECO:0000256" key="6">
    <source>
        <dbReference type="ARBA" id="ARBA00023159"/>
    </source>
</evidence>
<feature type="domain" description="PAS" evidence="11">
    <location>
        <begin position="57"/>
        <end position="101"/>
    </location>
</feature>
<evidence type="ECO:0000259" key="10">
    <source>
        <dbReference type="PROSITE" id="PS50045"/>
    </source>
</evidence>
<evidence type="ECO:0000256" key="5">
    <source>
        <dbReference type="ARBA" id="ARBA00023125"/>
    </source>
</evidence>